<dbReference type="PANTHER" id="PTHR43133">
    <property type="entry name" value="RNA POLYMERASE ECF-TYPE SIGMA FACTO"/>
    <property type="match status" value="1"/>
</dbReference>
<dbReference type="GO" id="GO:0003677">
    <property type="term" value="F:DNA binding"/>
    <property type="evidence" value="ECO:0007669"/>
    <property type="project" value="InterPro"/>
</dbReference>
<dbReference type="AlphaFoldDB" id="A0A1M6H5P5"/>
<dbReference type="InterPro" id="IPR007627">
    <property type="entry name" value="RNA_pol_sigma70_r2"/>
</dbReference>
<dbReference type="InterPro" id="IPR013324">
    <property type="entry name" value="RNA_pol_sigma_r3/r4-like"/>
</dbReference>
<dbReference type="InterPro" id="IPR013249">
    <property type="entry name" value="RNA_pol_sigma70_r4_t2"/>
</dbReference>
<dbReference type="Pfam" id="PF04542">
    <property type="entry name" value="Sigma70_r2"/>
    <property type="match status" value="1"/>
</dbReference>
<comment type="similarity">
    <text evidence="1">Belongs to the sigma-70 factor family. ECF subfamily.</text>
</comment>
<accession>A0A1M6H5P5</accession>
<name>A0A1M6H5P5_PSEXY</name>
<evidence type="ECO:0000256" key="1">
    <source>
        <dbReference type="ARBA" id="ARBA00010641"/>
    </source>
</evidence>
<keyword evidence="3" id="KW-0731">Sigma factor</keyword>
<dbReference type="OrthoDB" id="9784984at2"/>
<feature type="domain" description="RNA polymerase sigma-70 region 2" evidence="5">
    <location>
        <begin position="24"/>
        <end position="90"/>
    </location>
</feature>
<dbReference type="Pfam" id="PF08281">
    <property type="entry name" value="Sigma70_r4_2"/>
    <property type="match status" value="1"/>
</dbReference>
<dbReference type="SUPFAM" id="SSF88659">
    <property type="entry name" value="Sigma3 and sigma4 domains of RNA polymerase sigma factors"/>
    <property type="match status" value="1"/>
</dbReference>
<keyword evidence="4" id="KW-0804">Transcription</keyword>
<protein>
    <submittedName>
        <fullName evidence="7">RNA polymerase sigma-70 factor, ECF subfamily</fullName>
    </submittedName>
</protein>
<keyword evidence="8" id="KW-1185">Reference proteome</keyword>
<dbReference type="GO" id="GO:0006352">
    <property type="term" value="P:DNA-templated transcription initiation"/>
    <property type="evidence" value="ECO:0007669"/>
    <property type="project" value="InterPro"/>
</dbReference>
<dbReference type="RefSeq" id="WP_083572472.1">
    <property type="nucleotide sequence ID" value="NZ_FQYQ01000012.1"/>
</dbReference>
<dbReference type="InterPro" id="IPR013325">
    <property type="entry name" value="RNA_pol_sigma_r2"/>
</dbReference>
<proteinExistence type="inferred from homology"/>
<reference evidence="7 8" key="1">
    <citation type="submission" date="2016-11" db="EMBL/GenBank/DDBJ databases">
        <authorList>
            <person name="Jaros S."/>
            <person name="Januszkiewicz K."/>
            <person name="Wedrychowicz H."/>
        </authorList>
    </citation>
    <scope>NUCLEOTIDE SEQUENCE [LARGE SCALE GENOMIC DNA]</scope>
    <source>
        <strain evidence="7 8">DSM 14809</strain>
    </source>
</reference>
<organism evidence="7 8">
    <name type="scientific">Pseudobutyrivibrio xylanivorans DSM 14809</name>
    <dbReference type="NCBI Taxonomy" id="1123012"/>
    <lineage>
        <taxon>Bacteria</taxon>
        <taxon>Bacillati</taxon>
        <taxon>Bacillota</taxon>
        <taxon>Clostridia</taxon>
        <taxon>Lachnospirales</taxon>
        <taxon>Lachnospiraceae</taxon>
        <taxon>Pseudobutyrivibrio</taxon>
    </lineage>
</organism>
<dbReference type="GO" id="GO:0016987">
    <property type="term" value="F:sigma factor activity"/>
    <property type="evidence" value="ECO:0007669"/>
    <property type="project" value="UniProtKB-KW"/>
</dbReference>
<evidence type="ECO:0000259" key="5">
    <source>
        <dbReference type="Pfam" id="PF04542"/>
    </source>
</evidence>
<dbReference type="InterPro" id="IPR036388">
    <property type="entry name" value="WH-like_DNA-bd_sf"/>
</dbReference>
<evidence type="ECO:0000259" key="6">
    <source>
        <dbReference type="Pfam" id="PF08281"/>
    </source>
</evidence>
<evidence type="ECO:0000313" key="7">
    <source>
        <dbReference type="EMBL" id="SHJ17506.1"/>
    </source>
</evidence>
<dbReference type="InterPro" id="IPR014284">
    <property type="entry name" value="RNA_pol_sigma-70_dom"/>
</dbReference>
<evidence type="ECO:0000256" key="4">
    <source>
        <dbReference type="ARBA" id="ARBA00023163"/>
    </source>
</evidence>
<dbReference type="Proteomes" id="UP000184185">
    <property type="component" value="Unassembled WGS sequence"/>
</dbReference>
<evidence type="ECO:0000256" key="2">
    <source>
        <dbReference type="ARBA" id="ARBA00023015"/>
    </source>
</evidence>
<dbReference type="PANTHER" id="PTHR43133:SF51">
    <property type="entry name" value="RNA POLYMERASE SIGMA FACTOR"/>
    <property type="match status" value="1"/>
</dbReference>
<dbReference type="CDD" id="cd06171">
    <property type="entry name" value="Sigma70_r4"/>
    <property type="match status" value="1"/>
</dbReference>
<sequence length="169" mass="20456">MQRRDINELIVRAKRRDKDAFTELINRHMQDMYKVALAILMNDEDVADAIQETILNCWEKIDTLKVNKYFKTWLTKILMNNCYDIIRKKQNQVELNNWEEPTYEDDCNLELKEALGKLEEKYRAIIIMFYWQGYSLEEISRVLNIPTNTVKTRLKRGREHLARYYEIVE</sequence>
<gene>
    <name evidence="7" type="ORF">SAMN02745725_01912</name>
</gene>
<dbReference type="Gene3D" id="1.10.10.10">
    <property type="entry name" value="Winged helix-like DNA-binding domain superfamily/Winged helix DNA-binding domain"/>
    <property type="match status" value="1"/>
</dbReference>
<dbReference type="Gene3D" id="1.10.1740.10">
    <property type="match status" value="1"/>
</dbReference>
<dbReference type="SUPFAM" id="SSF88946">
    <property type="entry name" value="Sigma2 domain of RNA polymerase sigma factors"/>
    <property type="match status" value="1"/>
</dbReference>
<keyword evidence="2" id="KW-0805">Transcription regulation</keyword>
<evidence type="ECO:0000313" key="8">
    <source>
        <dbReference type="Proteomes" id="UP000184185"/>
    </source>
</evidence>
<dbReference type="NCBIfam" id="TIGR02937">
    <property type="entry name" value="sigma70-ECF"/>
    <property type="match status" value="1"/>
</dbReference>
<dbReference type="InterPro" id="IPR039425">
    <property type="entry name" value="RNA_pol_sigma-70-like"/>
</dbReference>
<evidence type="ECO:0000256" key="3">
    <source>
        <dbReference type="ARBA" id="ARBA00023082"/>
    </source>
</evidence>
<feature type="domain" description="RNA polymerase sigma factor 70 region 4 type 2" evidence="6">
    <location>
        <begin position="110"/>
        <end position="161"/>
    </location>
</feature>
<dbReference type="EMBL" id="FQYQ01000012">
    <property type="protein sequence ID" value="SHJ17506.1"/>
    <property type="molecule type" value="Genomic_DNA"/>
</dbReference>